<dbReference type="SMART" id="SM01321">
    <property type="entry name" value="Y1_Tnp"/>
    <property type="match status" value="1"/>
</dbReference>
<dbReference type="PANTHER" id="PTHR36966:SF1">
    <property type="entry name" value="REP-ASSOCIATED TYROSINE TRANSPOSASE"/>
    <property type="match status" value="1"/>
</dbReference>
<feature type="domain" description="Transposase IS200-like" evidence="1">
    <location>
        <begin position="18"/>
        <end position="127"/>
    </location>
</feature>
<dbReference type="Gene3D" id="3.30.70.1290">
    <property type="entry name" value="Transposase IS200-like"/>
    <property type="match status" value="1"/>
</dbReference>
<evidence type="ECO:0000313" key="2">
    <source>
        <dbReference type="EMBL" id="SCX78925.1"/>
    </source>
</evidence>
<dbReference type="PANTHER" id="PTHR36966">
    <property type="entry name" value="REP-ASSOCIATED TYROSINE TRANSPOSASE"/>
    <property type="match status" value="1"/>
</dbReference>
<dbReference type="GO" id="GO:0004803">
    <property type="term" value="F:transposase activity"/>
    <property type="evidence" value="ECO:0007669"/>
    <property type="project" value="InterPro"/>
</dbReference>
<evidence type="ECO:0000259" key="1">
    <source>
        <dbReference type="SMART" id="SM01321"/>
    </source>
</evidence>
<dbReference type="SUPFAM" id="SSF143422">
    <property type="entry name" value="Transposase IS200-like"/>
    <property type="match status" value="1"/>
</dbReference>
<dbReference type="InterPro" id="IPR036515">
    <property type="entry name" value="Transposase_17_sf"/>
</dbReference>
<keyword evidence="3" id="KW-1185">Reference proteome</keyword>
<gene>
    <name evidence="2" type="ORF">SAMN05661077_0436</name>
</gene>
<reference evidence="3" key="1">
    <citation type="submission" date="2016-10" db="EMBL/GenBank/DDBJ databases">
        <authorList>
            <person name="Varghese N."/>
        </authorList>
    </citation>
    <scope>NUCLEOTIDE SEQUENCE [LARGE SCALE GENOMIC DNA]</scope>
    <source>
        <strain evidence="3">HL 19</strain>
    </source>
</reference>
<dbReference type="GO" id="GO:0006313">
    <property type="term" value="P:DNA transposition"/>
    <property type="evidence" value="ECO:0007669"/>
    <property type="project" value="InterPro"/>
</dbReference>
<protein>
    <submittedName>
        <fullName evidence="2">REP element-mobilizing transposase RayT</fullName>
    </submittedName>
</protein>
<proteinExistence type="predicted"/>
<dbReference type="STRING" id="381306.AN478_12100"/>
<dbReference type="Proteomes" id="UP000183104">
    <property type="component" value="Unassembled WGS sequence"/>
</dbReference>
<dbReference type="InterPro" id="IPR052715">
    <property type="entry name" value="RAYT_transposase"/>
</dbReference>
<organism evidence="2 3">
    <name type="scientific">Thiohalorhabdus denitrificans</name>
    <dbReference type="NCBI Taxonomy" id="381306"/>
    <lineage>
        <taxon>Bacteria</taxon>
        <taxon>Pseudomonadati</taxon>
        <taxon>Pseudomonadota</taxon>
        <taxon>Gammaproteobacteria</taxon>
        <taxon>Thiohalorhabdales</taxon>
        <taxon>Thiohalorhabdaceae</taxon>
        <taxon>Thiohalorhabdus</taxon>
    </lineage>
</organism>
<dbReference type="NCBIfam" id="NF047646">
    <property type="entry name" value="REP_Tyr_transpos"/>
    <property type="match status" value="1"/>
</dbReference>
<dbReference type="RefSeq" id="WP_054966881.1">
    <property type="nucleotide sequence ID" value="NZ_FMUN01000001.1"/>
</dbReference>
<name>A0A0P9CQS8_9GAMM</name>
<accession>A0A0P9CQS8</accession>
<dbReference type="InterPro" id="IPR002686">
    <property type="entry name" value="Transposase_17"/>
</dbReference>
<dbReference type="GO" id="GO:0043565">
    <property type="term" value="F:sequence-specific DNA binding"/>
    <property type="evidence" value="ECO:0007669"/>
    <property type="project" value="TreeGrafter"/>
</dbReference>
<evidence type="ECO:0000313" key="3">
    <source>
        <dbReference type="Proteomes" id="UP000183104"/>
    </source>
</evidence>
<dbReference type="AlphaFoldDB" id="A0A0P9CQS8"/>
<dbReference type="EMBL" id="FMUN01000001">
    <property type="protein sequence ID" value="SCX78925.1"/>
    <property type="molecule type" value="Genomic_DNA"/>
</dbReference>
<dbReference type="PATRIC" id="fig|381306.5.peg.1571"/>
<dbReference type="OrthoDB" id="9794403at2"/>
<sequence>MRDTPGHGHKLRKGRFSEAGRPYLVTTVTRNRLSIFDTPQNARIAARTFHDPRLKEKGTTLAFVVMPDHIHWLLQLTGGSPLSQMVWFYKAKVSHTMGTKVWQKGFHDRAIRKEEDIRDVARYIVGNPLRKNLVQDIGDYPYWDAVWLEEGKEKAGSSML</sequence>